<dbReference type="RefSeq" id="WP_009205931.1">
    <property type="nucleotide sequence ID" value="NC_022357.1"/>
</dbReference>
<organism evidence="2 3">
    <name type="scientific">Sulfuricella denitrificans (strain DSM 22764 / NBRC 105220 / skB26)</name>
    <dbReference type="NCBI Taxonomy" id="1163617"/>
    <lineage>
        <taxon>Bacteria</taxon>
        <taxon>Pseudomonadati</taxon>
        <taxon>Pseudomonadota</taxon>
        <taxon>Betaproteobacteria</taxon>
        <taxon>Nitrosomonadales</taxon>
        <taxon>Sulfuricellaceae</taxon>
        <taxon>Sulfuricella</taxon>
    </lineage>
</organism>
<dbReference type="EMBL" id="AP013066">
    <property type="protein sequence ID" value="BAN35115.1"/>
    <property type="molecule type" value="Genomic_DNA"/>
</dbReference>
<dbReference type="PANTHER" id="PTHR34351">
    <property type="entry name" value="SLR1927 PROTEIN-RELATED"/>
    <property type="match status" value="1"/>
</dbReference>
<keyword evidence="1" id="KW-0812">Transmembrane</keyword>
<evidence type="ECO:0000313" key="3">
    <source>
        <dbReference type="Proteomes" id="UP000015559"/>
    </source>
</evidence>
<sequence>MTFRLFNHPVWRRIFNRIDVEQGPIILDRQRIFILPTRHGLVFAAVLLLMLVGSINYSLSLGFVLTFLLGAMALVSILHTYRNLAQLTISAGKTMPVFAGQQASFTLCLTSSSKSERYAIGMTLEKPHPQFVDVPADETVTTALELHAPQRGILRLGRFTLFTRFPLGLFQAWSKLDLDMNCIVYPQPDTAMLPQLTGIQGRGDRAIAAEGSEDFRGMRPYHTGDSLRHVAWKAMAQGRGMLTKQFSGQALPELWLDWDDLAGMSTEPRLSRLCRWVLDAQIAGLSYGLRIPGSTLAPDNGEVHQRTCLEALALFGIKDL</sequence>
<protein>
    <submittedName>
        <fullName evidence="2">Uncharacterized protein</fullName>
    </submittedName>
</protein>
<evidence type="ECO:0000256" key="1">
    <source>
        <dbReference type="SAM" id="Phobius"/>
    </source>
</evidence>
<name>S6AA24_SULDS</name>
<accession>S6AA24</accession>
<feature type="transmembrane region" description="Helical" evidence="1">
    <location>
        <begin position="63"/>
        <end position="81"/>
    </location>
</feature>
<evidence type="ECO:0000313" key="2">
    <source>
        <dbReference type="EMBL" id="BAN35115.1"/>
    </source>
</evidence>
<reference evidence="2 3" key="1">
    <citation type="journal article" date="2012" name="Appl. Environ. Microbiol.">
        <title>Draft genome sequence of a psychrotolerant sulfur-oxidizing bacterium, Sulfuricella denitrificans skB26, and proteomic insights into cold adaptation.</title>
        <authorList>
            <person name="Watanabe T."/>
            <person name="Kojima H."/>
            <person name="Fukui M."/>
        </authorList>
    </citation>
    <scope>NUCLEOTIDE SEQUENCE [LARGE SCALE GENOMIC DNA]</scope>
    <source>
        <strain evidence="3">skB26</strain>
    </source>
</reference>
<dbReference type="AlphaFoldDB" id="S6AA24"/>
<dbReference type="OrthoDB" id="5298497at2"/>
<dbReference type="HOGENOM" id="CLU_054568_0_1_4"/>
<gene>
    <name evidence="2" type="ORF">SCD_n01286</name>
</gene>
<dbReference type="eggNOG" id="COG1721">
    <property type="taxonomic scope" value="Bacteria"/>
</dbReference>
<proteinExistence type="predicted"/>
<keyword evidence="1" id="KW-1133">Transmembrane helix</keyword>
<dbReference type="STRING" id="1163617.SCD_n01286"/>
<keyword evidence="1" id="KW-0472">Membrane</keyword>
<dbReference type="Proteomes" id="UP000015559">
    <property type="component" value="Chromosome"/>
</dbReference>
<feature type="transmembrane region" description="Helical" evidence="1">
    <location>
        <begin position="39"/>
        <end position="57"/>
    </location>
</feature>
<keyword evidence="3" id="KW-1185">Reference proteome</keyword>
<dbReference type="PANTHER" id="PTHR34351:SF1">
    <property type="entry name" value="SLR1927 PROTEIN"/>
    <property type="match status" value="1"/>
</dbReference>
<dbReference type="KEGG" id="sdr:SCD_n01286"/>